<reference evidence="1" key="2">
    <citation type="submission" date="2021-04" db="EMBL/GenBank/DDBJ databases">
        <authorList>
            <person name="Gilroy R."/>
        </authorList>
    </citation>
    <scope>NUCLEOTIDE SEQUENCE</scope>
    <source>
        <strain evidence="1">Gambia15-2214</strain>
    </source>
</reference>
<dbReference type="AlphaFoldDB" id="A0A9E2L2D3"/>
<proteinExistence type="predicted"/>
<dbReference type="SUPFAM" id="SSF46785">
    <property type="entry name" value="Winged helix' DNA-binding domain"/>
    <property type="match status" value="1"/>
</dbReference>
<evidence type="ECO:0000313" key="2">
    <source>
        <dbReference type="Proteomes" id="UP000823914"/>
    </source>
</evidence>
<organism evidence="1 2">
    <name type="scientific">Candidatus Treponema excrementipullorum</name>
    <dbReference type="NCBI Taxonomy" id="2838768"/>
    <lineage>
        <taxon>Bacteria</taxon>
        <taxon>Pseudomonadati</taxon>
        <taxon>Spirochaetota</taxon>
        <taxon>Spirochaetia</taxon>
        <taxon>Spirochaetales</taxon>
        <taxon>Treponemataceae</taxon>
        <taxon>Treponema</taxon>
    </lineage>
</organism>
<accession>A0A9E2L2D3</accession>
<gene>
    <name evidence="1" type="ORF">IAA16_04705</name>
</gene>
<dbReference type="InterPro" id="IPR036388">
    <property type="entry name" value="WH-like_DNA-bd_sf"/>
</dbReference>
<protein>
    <submittedName>
        <fullName evidence="1">MarR family transcriptional regulator</fullName>
    </submittedName>
</protein>
<name>A0A9E2L2D3_9SPIR</name>
<evidence type="ECO:0000313" key="1">
    <source>
        <dbReference type="EMBL" id="MBU3849846.1"/>
    </source>
</evidence>
<comment type="caution">
    <text evidence="1">The sequence shown here is derived from an EMBL/GenBank/DDBJ whole genome shotgun (WGS) entry which is preliminary data.</text>
</comment>
<dbReference type="EMBL" id="JAHLFV010000113">
    <property type="protein sequence ID" value="MBU3849846.1"/>
    <property type="molecule type" value="Genomic_DNA"/>
</dbReference>
<sequence length="143" mass="16260">MEQIQSLQHYILLLSEIEATYHKANIQFGISDSYSIILYIIYVYGDNCPLHKIRYLSGLSKQTLNSAIKNMQQEGLAGLHFIDGKSKTLCLTPKGTDLMKKTVANIALAENDILSSRSAEEIRTYLQLTEKFLTTLKEKVERM</sequence>
<dbReference type="Gene3D" id="1.10.10.10">
    <property type="entry name" value="Winged helix-like DNA-binding domain superfamily/Winged helix DNA-binding domain"/>
    <property type="match status" value="1"/>
</dbReference>
<reference evidence="1" key="1">
    <citation type="journal article" date="2021" name="PeerJ">
        <title>Extensive microbial diversity within the chicken gut microbiome revealed by metagenomics and culture.</title>
        <authorList>
            <person name="Gilroy R."/>
            <person name="Ravi A."/>
            <person name="Getino M."/>
            <person name="Pursley I."/>
            <person name="Horton D.L."/>
            <person name="Alikhan N.F."/>
            <person name="Baker D."/>
            <person name="Gharbi K."/>
            <person name="Hall N."/>
            <person name="Watson M."/>
            <person name="Adriaenssens E.M."/>
            <person name="Foster-Nyarko E."/>
            <person name="Jarju S."/>
            <person name="Secka A."/>
            <person name="Antonio M."/>
            <person name="Oren A."/>
            <person name="Chaudhuri R.R."/>
            <person name="La Ragione R."/>
            <person name="Hildebrand F."/>
            <person name="Pallen M.J."/>
        </authorList>
    </citation>
    <scope>NUCLEOTIDE SEQUENCE</scope>
    <source>
        <strain evidence="1">Gambia15-2214</strain>
    </source>
</reference>
<dbReference type="InterPro" id="IPR036390">
    <property type="entry name" value="WH_DNA-bd_sf"/>
</dbReference>
<dbReference type="Proteomes" id="UP000823914">
    <property type="component" value="Unassembled WGS sequence"/>
</dbReference>